<evidence type="ECO:0000256" key="1">
    <source>
        <dbReference type="ARBA" id="ARBA00004141"/>
    </source>
</evidence>
<dbReference type="InterPro" id="IPR050599">
    <property type="entry name" value="VDCC_alpha-1_subunit"/>
</dbReference>
<reference evidence="18" key="1">
    <citation type="submission" date="2022-10" db="EMBL/GenBank/DDBJ databases">
        <authorList>
            <person name="Chen Y."/>
            <person name="Dougan E. K."/>
            <person name="Chan C."/>
            <person name="Rhodes N."/>
            <person name="Thang M."/>
        </authorList>
    </citation>
    <scope>NUCLEOTIDE SEQUENCE</scope>
</reference>
<keyword evidence="3" id="KW-0813">Transport</keyword>
<dbReference type="EMBL" id="CAMXCT020003757">
    <property type="protein sequence ID" value="CAL1159444.1"/>
    <property type="molecule type" value="Genomic_DNA"/>
</dbReference>
<evidence type="ECO:0000313" key="18">
    <source>
        <dbReference type="EMBL" id="CAI4006069.1"/>
    </source>
</evidence>
<keyword evidence="4" id="KW-0597">Phosphoprotein</keyword>
<dbReference type="PROSITE" id="PS00018">
    <property type="entry name" value="EF_HAND_1"/>
    <property type="match status" value="2"/>
</dbReference>
<dbReference type="GO" id="GO:0098703">
    <property type="term" value="P:calcium ion import across plasma membrane"/>
    <property type="evidence" value="ECO:0007669"/>
    <property type="project" value="TreeGrafter"/>
</dbReference>
<comment type="caution">
    <text evidence="18">The sequence shown here is derived from an EMBL/GenBank/DDBJ whole genome shotgun (WGS) entry which is preliminary data.</text>
</comment>
<dbReference type="GO" id="GO:0005509">
    <property type="term" value="F:calcium ion binding"/>
    <property type="evidence" value="ECO:0007669"/>
    <property type="project" value="InterPro"/>
</dbReference>
<dbReference type="AlphaFoldDB" id="A0A9P1GAE7"/>
<feature type="transmembrane region" description="Helical" evidence="16">
    <location>
        <begin position="473"/>
        <end position="497"/>
    </location>
</feature>
<dbReference type="PANTHER" id="PTHR45628">
    <property type="entry name" value="VOLTAGE-DEPENDENT CALCIUM CHANNEL TYPE A SUBUNIT ALPHA-1"/>
    <property type="match status" value="1"/>
</dbReference>
<dbReference type="SUPFAM" id="SSF81324">
    <property type="entry name" value="Voltage-gated potassium channels"/>
    <property type="match status" value="1"/>
</dbReference>
<evidence type="ECO:0000256" key="4">
    <source>
        <dbReference type="ARBA" id="ARBA00022553"/>
    </source>
</evidence>
<dbReference type="GO" id="GO:0005891">
    <property type="term" value="C:voltage-gated calcium channel complex"/>
    <property type="evidence" value="ECO:0007669"/>
    <property type="project" value="TreeGrafter"/>
</dbReference>
<evidence type="ECO:0000256" key="14">
    <source>
        <dbReference type="ARBA" id="ARBA00023180"/>
    </source>
</evidence>
<dbReference type="Gene3D" id="1.20.120.350">
    <property type="entry name" value="Voltage-gated potassium channels. Chain C"/>
    <property type="match status" value="1"/>
</dbReference>
<evidence type="ECO:0000259" key="17">
    <source>
        <dbReference type="PROSITE" id="PS50222"/>
    </source>
</evidence>
<evidence type="ECO:0000256" key="10">
    <source>
        <dbReference type="ARBA" id="ARBA00022882"/>
    </source>
</evidence>
<comment type="similarity">
    <text evidence="2">Belongs to the nonaspanin (TM9SF) (TC 9.A.2) family.</text>
</comment>
<evidence type="ECO:0000313" key="20">
    <source>
        <dbReference type="Proteomes" id="UP001152797"/>
    </source>
</evidence>
<dbReference type="Gene3D" id="1.10.238.10">
    <property type="entry name" value="EF-hand"/>
    <property type="match status" value="1"/>
</dbReference>
<evidence type="ECO:0000256" key="2">
    <source>
        <dbReference type="ARBA" id="ARBA00005227"/>
    </source>
</evidence>
<evidence type="ECO:0000256" key="12">
    <source>
        <dbReference type="ARBA" id="ARBA00023065"/>
    </source>
</evidence>
<keyword evidence="9" id="KW-0106">Calcium</keyword>
<evidence type="ECO:0000256" key="3">
    <source>
        <dbReference type="ARBA" id="ARBA00022448"/>
    </source>
</evidence>
<keyword evidence="13 16" id="KW-0472">Membrane</keyword>
<organism evidence="18">
    <name type="scientific">Cladocopium goreaui</name>
    <dbReference type="NCBI Taxonomy" id="2562237"/>
    <lineage>
        <taxon>Eukaryota</taxon>
        <taxon>Sar</taxon>
        <taxon>Alveolata</taxon>
        <taxon>Dinophyceae</taxon>
        <taxon>Suessiales</taxon>
        <taxon>Symbiodiniaceae</taxon>
        <taxon>Cladocopium</taxon>
    </lineage>
</organism>
<evidence type="ECO:0000256" key="9">
    <source>
        <dbReference type="ARBA" id="ARBA00022837"/>
    </source>
</evidence>
<dbReference type="InterPro" id="IPR002048">
    <property type="entry name" value="EF_hand_dom"/>
</dbReference>
<dbReference type="Pfam" id="PF00520">
    <property type="entry name" value="Ion_trans"/>
    <property type="match status" value="1"/>
</dbReference>
<dbReference type="InterPro" id="IPR004240">
    <property type="entry name" value="EMP70"/>
</dbReference>
<dbReference type="SMART" id="SM00054">
    <property type="entry name" value="EFh"/>
    <property type="match status" value="2"/>
</dbReference>
<dbReference type="CDD" id="cd00051">
    <property type="entry name" value="EFh"/>
    <property type="match status" value="1"/>
</dbReference>
<keyword evidence="7 16" id="KW-0812">Transmembrane</keyword>
<keyword evidence="20" id="KW-1185">Reference proteome</keyword>
<dbReference type="Pfam" id="PF02990">
    <property type="entry name" value="EMP70"/>
    <property type="match status" value="1"/>
</dbReference>
<evidence type="ECO:0000256" key="8">
    <source>
        <dbReference type="ARBA" id="ARBA00022729"/>
    </source>
</evidence>
<evidence type="ECO:0000256" key="13">
    <source>
        <dbReference type="ARBA" id="ARBA00023136"/>
    </source>
</evidence>
<dbReference type="EMBL" id="CAMXCT030003757">
    <property type="protein sequence ID" value="CAL4793381.1"/>
    <property type="molecule type" value="Genomic_DNA"/>
</dbReference>
<keyword evidence="5" id="KW-0109">Calcium transport</keyword>
<feature type="domain" description="EF-hand" evidence="17">
    <location>
        <begin position="522"/>
        <end position="557"/>
    </location>
</feature>
<dbReference type="SUPFAM" id="SSF47473">
    <property type="entry name" value="EF-hand"/>
    <property type="match status" value="1"/>
</dbReference>
<dbReference type="Pfam" id="PF13499">
    <property type="entry name" value="EF-hand_7"/>
    <property type="match status" value="1"/>
</dbReference>
<sequence length="640" mass="72458">MNWTNDGCEVCLFSTASTSNAWQGTSQAFYLPGVAPVQYDDGARVDLKVNKLTSVKTQLPYDYYTLPFCKPVSVVQSVENLGEILAGDLIENSPYDLRMGDNQNCKLLCKQELKQGSGFSASFAMSNVMREAADVSVLPRAISECLERQRIELQRVLSTLPKAIPDVKIGDVSRDGSVAEMPETLPVPGHVEENDPQTTSWTTEAWKHFSELDSENSYERTKKKSCYWEGEARKVSVIQQPEQSIWVRIQKSCSTILRHRAFDLVSGSVILLNAACIGAQVEYESWSHGPEEPIWRAMQIIFCLAYTFELLLRVGGQGRHFFGVVDWRWNAFDLFITLASIVDVVMTFTMDTGNVGALGIARVLRIVRVAKIIRVVRYLRNLRAMIFTLLHTLSSLGWALALMAMIMFLFAVAITEATTVHVVHQGTGDTGDTTKLMRYWSSILGSMYTLLLSTSGGTNWIEPASALQELHFIYPILFVLYICFMVFAMFNVLTGFFCEHAFEMARTEKESLIQEQLRRKHIYVKHFRQLFAEGDADGSGFISFDEFERFLEDEQLQAYLAHFNVDVDSAWQIFRLIDSNKDGSVTLEEFISGLLTMKGPAKAIDVKTIGYDIGKEFRRMKRRMQSVDHQLKEIRGMLTK</sequence>
<evidence type="ECO:0000313" key="19">
    <source>
        <dbReference type="EMBL" id="CAL4793381.1"/>
    </source>
</evidence>
<keyword evidence="10" id="KW-0851">Voltage-gated channel</keyword>
<dbReference type="InterPro" id="IPR005821">
    <property type="entry name" value="Ion_trans_dom"/>
</dbReference>
<dbReference type="Gene3D" id="1.10.287.70">
    <property type="match status" value="1"/>
</dbReference>
<dbReference type="PANTHER" id="PTHR45628:SF7">
    <property type="entry name" value="VOLTAGE-DEPENDENT CALCIUM CHANNEL TYPE A SUBUNIT ALPHA-1"/>
    <property type="match status" value="1"/>
</dbReference>
<evidence type="ECO:0000256" key="5">
    <source>
        <dbReference type="ARBA" id="ARBA00022568"/>
    </source>
</evidence>
<dbReference type="PROSITE" id="PS50222">
    <property type="entry name" value="EF_HAND_2"/>
    <property type="match status" value="2"/>
</dbReference>
<dbReference type="InterPro" id="IPR018247">
    <property type="entry name" value="EF_Hand_1_Ca_BS"/>
</dbReference>
<evidence type="ECO:0000256" key="6">
    <source>
        <dbReference type="ARBA" id="ARBA00022673"/>
    </source>
</evidence>
<evidence type="ECO:0000256" key="7">
    <source>
        <dbReference type="ARBA" id="ARBA00022692"/>
    </source>
</evidence>
<protein>
    <submittedName>
        <fullName evidence="19">Transmembrane 9 superfamily member 8 (Endomembrane protein 1) (Transmembrane nine protein 8) (AtTMN8)</fullName>
    </submittedName>
</protein>
<keyword evidence="8" id="KW-0732">Signal</keyword>
<feature type="transmembrane region" description="Helical" evidence="16">
    <location>
        <begin position="439"/>
        <end position="461"/>
    </location>
</feature>
<feature type="domain" description="EF-hand" evidence="17">
    <location>
        <begin position="565"/>
        <end position="600"/>
    </location>
</feature>
<keyword evidence="15" id="KW-0407">Ion channel</keyword>
<dbReference type="InterPro" id="IPR011992">
    <property type="entry name" value="EF-hand-dom_pair"/>
</dbReference>
<evidence type="ECO:0000256" key="16">
    <source>
        <dbReference type="SAM" id="Phobius"/>
    </source>
</evidence>
<keyword evidence="14" id="KW-0325">Glycoprotein</keyword>
<keyword evidence="12" id="KW-0406">Ion transport</keyword>
<dbReference type="InterPro" id="IPR027359">
    <property type="entry name" value="Volt_channel_dom_sf"/>
</dbReference>
<feature type="transmembrane region" description="Helical" evidence="16">
    <location>
        <begin position="385"/>
        <end position="414"/>
    </location>
</feature>
<dbReference type="OrthoDB" id="437531at2759"/>
<dbReference type="GO" id="GO:0008331">
    <property type="term" value="F:high voltage-gated calcium channel activity"/>
    <property type="evidence" value="ECO:0007669"/>
    <property type="project" value="TreeGrafter"/>
</dbReference>
<gene>
    <name evidence="18" type="ORF">C1SCF055_LOCUS31743</name>
</gene>
<dbReference type="Proteomes" id="UP001152797">
    <property type="component" value="Unassembled WGS sequence"/>
</dbReference>
<evidence type="ECO:0000256" key="15">
    <source>
        <dbReference type="ARBA" id="ARBA00023303"/>
    </source>
</evidence>
<dbReference type="EMBL" id="CAMXCT010003757">
    <property type="protein sequence ID" value="CAI4006069.1"/>
    <property type="molecule type" value="Genomic_DNA"/>
</dbReference>
<evidence type="ECO:0000256" key="11">
    <source>
        <dbReference type="ARBA" id="ARBA00022989"/>
    </source>
</evidence>
<reference evidence="19 20" key="2">
    <citation type="submission" date="2024-05" db="EMBL/GenBank/DDBJ databases">
        <authorList>
            <person name="Chen Y."/>
            <person name="Shah S."/>
            <person name="Dougan E. K."/>
            <person name="Thang M."/>
            <person name="Chan C."/>
        </authorList>
    </citation>
    <scope>NUCLEOTIDE SEQUENCE [LARGE SCALE GENOMIC DNA]</scope>
</reference>
<accession>A0A9P1GAE7</accession>
<comment type="subcellular location">
    <subcellularLocation>
        <location evidence="1">Membrane</location>
        <topology evidence="1">Multi-pass membrane protein</topology>
    </subcellularLocation>
</comment>
<keyword evidence="11 16" id="KW-1133">Transmembrane helix</keyword>
<proteinExistence type="inferred from homology"/>
<keyword evidence="6" id="KW-0107">Calcium channel</keyword>
<name>A0A9P1GAE7_9DINO</name>